<gene>
    <name evidence="4" type="ORF">B0A50_03007</name>
</gene>
<feature type="region of interest" description="Disordered" evidence="1">
    <location>
        <begin position="1151"/>
        <end position="1177"/>
    </location>
</feature>
<dbReference type="PROSITE" id="PS51257">
    <property type="entry name" value="PROKAR_LIPOPROTEIN"/>
    <property type="match status" value="1"/>
</dbReference>
<feature type="region of interest" description="Disordered" evidence="1">
    <location>
        <begin position="1192"/>
        <end position="1390"/>
    </location>
</feature>
<feature type="compositionally biased region" description="Pro residues" evidence="1">
    <location>
        <begin position="51"/>
        <end position="61"/>
    </location>
</feature>
<keyword evidence="3" id="KW-0732">Signal</keyword>
<feature type="compositionally biased region" description="Polar residues" evidence="1">
    <location>
        <begin position="1293"/>
        <end position="1316"/>
    </location>
</feature>
<protein>
    <submittedName>
        <fullName evidence="4">Uncharacterized protein</fullName>
    </submittedName>
</protein>
<feature type="signal peptide" evidence="3">
    <location>
        <begin position="1"/>
        <end position="20"/>
    </location>
</feature>
<feature type="chain" id="PRO_5020554083" evidence="3">
    <location>
        <begin position="21"/>
        <end position="1390"/>
    </location>
</feature>
<proteinExistence type="predicted"/>
<evidence type="ECO:0000313" key="4">
    <source>
        <dbReference type="EMBL" id="TKA28680.1"/>
    </source>
</evidence>
<evidence type="ECO:0000313" key="5">
    <source>
        <dbReference type="Proteomes" id="UP000308549"/>
    </source>
</evidence>
<feature type="compositionally biased region" description="Polar residues" evidence="1">
    <location>
        <begin position="1325"/>
        <end position="1337"/>
    </location>
</feature>
<keyword evidence="2" id="KW-1133">Transmembrane helix</keyword>
<feature type="region of interest" description="Disordered" evidence="1">
    <location>
        <begin position="106"/>
        <end position="125"/>
    </location>
</feature>
<dbReference type="Proteomes" id="UP000308549">
    <property type="component" value="Unassembled WGS sequence"/>
</dbReference>
<accession>A0A4U0U198</accession>
<dbReference type="OrthoDB" id="3902974at2759"/>
<feature type="compositionally biased region" description="Gly residues" evidence="1">
    <location>
        <begin position="1160"/>
        <end position="1174"/>
    </location>
</feature>
<feature type="transmembrane region" description="Helical" evidence="2">
    <location>
        <begin position="1087"/>
        <end position="1114"/>
    </location>
</feature>
<name>A0A4U0U198_9PEZI</name>
<dbReference type="PANTHER" id="PTHR12460">
    <property type="entry name" value="CYCLIN-DEPENDENT KINASE INHIBITOR-RELATED PROTEIN"/>
    <property type="match status" value="1"/>
</dbReference>
<reference evidence="4 5" key="1">
    <citation type="submission" date="2017-03" db="EMBL/GenBank/DDBJ databases">
        <title>Genomes of endolithic fungi from Antarctica.</title>
        <authorList>
            <person name="Coleine C."/>
            <person name="Masonjones S."/>
            <person name="Stajich J.E."/>
        </authorList>
    </citation>
    <scope>NUCLEOTIDE SEQUENCE [LARGE SCALE GENOMIC DNA]</scope>
    <source>
        <strain evidence="4 5">CCFEE 6315</strain>
    </source>
</reference>
<organism evidence="4 5">
    <name type="scientific">Salinomyces thailandicus</name>
    <dbReference type="NCBI Taxonomy" id="706561"/>
    <lineage>
        <taxon>Eukaryota</taxon>
        <taxon>Fungi</taxon>
        <taxon>Dikarya</taxon>
        <taxon>Ascomycota</taxon>
        <taxon>Pezizomycotina</taxon>
        <taxon>Dothideomycetes</taxon>
        <taxon>Dothideomycetidae</taxon>
        <taxon>Mycosphaerellales</taxon>
        <taxon>Teratosphaeriaceae</taxon>
        <taxon>Salinomyces</taxon>
    </lineage>
</organism>
<keyword evidence="2" id="KW-0472">Membrane</keyword>
<feature type="compositionally biased region" description="Basic and acidic residues" evidence="1">
    <location>
        <begin position="1341"/>
        <end position="1353"/>
    </location>
</feature>
<comment type="caution">
    <text evidence="4">The sequence shown here is derived from an EMBL/GenBank/DDBJ whole genome shotgun (WGS) entry which is preliminary data.</text>
</comment>
<feature type="compositionally biased region" description="Gly residues" evidence="1">
    <location>
        <begin position="1199"/>
        <end position="1232"/>
    </location>
</feature>
<feature type="region of interest" description="Disordered" evidence="1">
    <location>
        <begin position="29"/>
        <end position="68"/>
    </location>
</feature>
<evidence type="ECO:0000256" key="3">
    <source>
        <dbReference type="SAM" id="SignalP"/>
    </source>
</evidence>
<keyword evidence="2" id="KW-0812">Transmembrane</keyword>
<evidence type="ECO:0000256" key="2">
    <source>
        <dbReference type="SAM" id="Phobius"/>
    </source>
</evidence>
<keyword evidence="5" id="KW-1185">Reference proteome</keyword>
<evidence type="ECO:0000256" key="1">
    <source>
        <dbReference type="SAM" id="MobiDB-lite"/>
    </source>
</evidence>
<dbReference type="PANTHER" id="PTHR12460:SF38">
    <property type="entry name" value="KINETOPLAST-ASSOCIATED PROTEIN-LIKE PROTEIN"/>
    <property type="match status" value="1"/>
</dbReference>
<feature type="compositionally biased region" description="Gly residues" evidence="1">
    <location>
        <begin position="1256"/>
        <end position="1276"/>
    </location>
</feature>
<dbReference type="EMBL" id="NAJL01000017">
    <property type="protein sequence ID" value="TKA28680.1"/>
    <property type="molecule type" value="Genomic_DNA"/>
</dbReference>
<feature type="compositionally biased region" description="Basic and acidic residues" evidence="1">
    <location>
        <begin position="1233"/>
        <end position="1248"/>
    </location>
</feature>
<sequence>MRAPFVYLILALVGCLLVSALELHDDQSADPYDSNDYPSWNDDPIEDPPQNVLPPDPPKSMPPSMFSRAYGIGRDEHKPKVLTTTTQTERFWGHTNTWTKTKHVDAKHTGHHHHKSHDSPFEGGQVPSALVHERKATNAAEFTVTTVTAIAATNPDAENAKIFCESPSTWCLEARACCYHGDCHYIVKKLDARSTGPVDILRTGHKNSPPVLVDAHIVRDAAAGVIQRSEPVLAVDSPNTKPFGSDEVIDQHGGLRPRSLDWNPLDDSYQCLSHPIECLTDVMCDHNAPGCGPNMNAQKRDAATTFSNWCTTNQKECLMEIMKRDHEFPETLAQFRVENPDLFATIHQAVRLVEDDTELAADAIEDSAVDAFFTWLSDRRAFPVPTGSGFAGPTETVWVQPGAHVVRSSPDKRDASLVDAIERVGNEIEDFGDEMDEDTIEYVYSLDHLFERGAEPQLPFDLDSFIAKSEPTHAFENDRPPGKRSAPLRLPSSITPGFKFTQTVEDNGVPATAVGSVVETSPPVIAVVYAADDHTVEVTTTVALPTDGSLNDESGVLRKRKRQATPQHTFTMTVSDMGSEGQSTLNPPVTSDPAVVTQTTTVLQPGPTGILTTDDQGKPIYVTRTGNWADHTVTVTYEDDGTTTVTRYSQSAASDGPIATVTMISHDDTRQATLIPTYDSAGNPLFITRTGNFASTTTTMTPPGLIDTRTPIVPVTATSTTTLPAVTKITTSTVTEMMFPFQTCRKTFDPSLTTAVMANIGGKNVTITKATQMIGNNTQVVTKPVPHATLYPISSYQDFVFELLELATQMDAIDYGHRHILDSDMGSLRGQMPYVDWFKVAELAYILRQHHKAVDGDMASKVALMWVLERSEQSTTPSSNAALVTLAPKLLEARKHKSPALVATETFMNINGTVFPVHASATRLANGTMATAVPFDYNWAAQQEPIPTPPACQKSNKGIYNKRKCRYQECMLKHYKPIQIATVYPAAVLQDSGSDCTGYGYVTQSTRLVNAHFGTTKTHATYYPMKPTVTATKRDLQPTMAVVRDLPDGRGWWERIVHHPEGDPTCWNQATCCKECCKLTKHDPWNLMMWASIAAAVLLTLIALLMAGCTGLLWRRHSRTKQSDPNHSMLDHIPAAVPYFGRRNRQHAANAVDPATGQPVGNGGSQQGGGGGGSSVDPALAAAGGAAAGSALTSEKQNGGAGGGSGGQAGNAGGQTGNGGQAGSGAGGAAGGDDGRGTMGRKAEEGRGKVSFADGGAAGAGQGGGTGQAGGAGQTGGASDAGQAGGDGGRGLVTTTPSGEETNTSAPADGATSTTGDKAIPASGPTEQVVTTSTANPASDAHAEPVTAHHDGTYDAFPTGRQMVAPADMGSMRGRKKHRHNGGYNNDVLN</sequence>